<dbReference type="CDD" id="cd11614">
    <property type="entry name" value="SAF_CpaB_FlgA_like"/>
    <property type="match status" value="1"/>
</dbReference>
<dbReference type="STRING" id="131112.SAMN04489737_0684"/>
<evidence type="ECO:0000313" key="2">
    <source>
        <dbReference type="EMBL" id="SDU78957.1"/>
    </source>
</evidence>
<organism evidence="2 3">
    <name type="scientific">Arcanobacterium phocae</name>
    <dbReference type="NCBI Taxonomy" id="131112"/>
    <lineage>
        <taxon>Bacteria</taxon>
        <taxon>Bacillati</taxon>
        <taxon>Actinomycetota</taxon>
        <taxon>Actinomycetes</taxon>
        <taxon>Actinomycetales</taxon>
        <taxon>Actinomycetaceae</taxon>
        <taxon>Arcanobacterium</taxon>
    </lineage>
</organism>
<keyword evidence="3" id="KW-1185">Reference proteome</keyword>
<dbReference type="AlphaFoldDB" id="A0A1H2LD74"/>
<name>A0A1H2LD74_9ACTO</name>
<dbReference type="SMART" id="SM00858">
    <property type="entry name" value="SAF"/>
    <property type="match status" value="1"/>
</dbReference>
<evidence type="ECO:0000313" key="3">
    <source>
        <dbReference type="Proteomes" id="UP000214355"/>
    </source>
</evidence>
<dbReference type="Pfam" id="PF08666">
    <property type="entry name" value="SAF"/>
    <property type="match status" value="1"/>
</dbReference>
<reference evidence="3" key="1">
    <citation type="submission" date="2016-10" db="EMBL/GenBank/DDBJ databases">
        <authorList>
            <person name="Varghese N."/>
            <person name="Submissions S."/>
        </authorList>
    </citation>
    <scope>NUCLEOTIDE SEQUENCE [LARGE SCALE GENOMIC DNA]</scope>
    <source>
        <strain evidence="3">DSM 10002</strain>
    </source>
</reference>
<proteinExistence type="predicted"/>
<feature type="domain" description="SAF" evidence="1">
    <location>
        <begin position="45"/>
        <end position="105"/>
    </location>
</feature>
<gene>
    <name evidence="2" type="ORF">SAMN04489737_0684</name>
</gene>
<sequence>MTTVVRPQRIRAKMWQWRWVGFFALCAVVIQQILALVAASQPAEYQIVAARNSFPAGYELTNDDIELIPIHAVLPGMSTDTAEIVGHHLLVPVNAGEAIGPNQVLSPQTIEQAAPGFVIAPVVLADTGGLAMLHTGNYVDLFAPVPDSFSDSPQDAQLVARHIRVAGIAQNSGEKSFLHNVPDTMNFFLEIPDSTIKVVLGTGSRAPLIAVLSGASQ</sequence>
<dbReference type="GeneID" id="65344426"/>
<protein>
    <recommendedName>
        <fullName evidence="1">SAF domain-containing protein</fullName>
    </recommendedName>
</protein>
<dbReference type="InterPro" id="IPR013974">
    <property type="entry name" value="SAF"/>
</dbReference>
<dbReference type="OrthoDB" id="3268723at2"/>
<dbReference type="RefSeq" id="WP_091279913.1">
    <property type="nucleotide sequence ID" value="NZ_JABAPH010000010.1"/>
</dbReference>
<evidence type="ECO:0000259" key="1">
    <source>
        <dbReference type="SMART" id="SM00858"/>
    </source>
</evidence>
<accession>A0A1H2LD74</accession>
<dbReference type="EMBL" id="LT629804">
    <property type="protein sequence ID" value="SDU78957.1"/>
    <property type="molecule type" value="Genomic_DNA"/>
</dbReference>
<dbReference type="Proteomes" id="UP000214355">
    <property type="component" value="Chromosome I"/>
</dbReference>